<evidence type="ECO:0000313" key="1">
    <source>
        <dbReference type="EMBL" id="QSF46536.1"/>
    </source>
</evidence>
<dbReference type="NCBIfam" id="TIGR02678">
    <property type="entry name" value="TIGR02678 family protein"/>
    <property type="match status" value="1"/>
</dbReference>
<name>A0ABX7LF05_9BACL</name>
<gene>
    <name evidence="1" type="ORF">JRJ22_08170</name>
</gene>
<evidence type="ECO:0000313" key="2">
    <source>
        <dbReference type="Proteomes" id="UP000663452"/>
    </source>
</evidence>
<dbReference type="InterPro" id="IPR013494">
    <property type="entry name" value="CHP02678"/>
</dbReference>
<protein>
    <submittedName>
        <fullName evidence="1">TIGR02678 family protein</fullName>
    </submittedName>
</protein>
<proteinExistence type="predicted"/>
<keyword evidence="2" id="KW-1185">Reference proteome</keyword>
<accession>A0ABX7LF05</accession>
<organism evidence="1 2">
    <name type="scientific">Paenibacillus tianjinensis</name>
    <dbReference type="NCBI Taxonomy" id="2810347"/>
    <lineage>
        <taxon>Bacteria</taxon>
        <taxon>Bacillati</taxon>
        <taxon>Bacillota</taxon>
        <taxon>Bacilli</taxon>
        <taxon>Bacillales</taxon>
        <taxon>Paenibacillaceae</taxon>
        <taxon>Paenibacillus</taxon>
    </lineage>
</organism>
<dbReference type="Pfam" id="PF09661">
    <property type="entry name" value="DUF2398"/>
    <property type="match status" value="1"/>
</dbReference>
<dbReference type="EMBL" id="CP070969">
    <property type="protein sequence ID" value="QSF46536.1"/>
    <property type="molecule type" value="Genomic_DNA"/>
</dbReference>
<dbReference type="Proteomes" id="UP000663452">
    <property type="component" value="Chromosome"/>
</dbReference>
<dbReference type="RefSeq" id="WP_206104010.1">
    <property type="nucleotide sequence ID" value="NZ_CP070969.1"/>
</dbReference>
<reference evidence="1 2" key="1">
    <citation type="submission" date="2021-02" db="EMBL/GenBank/DDBJ databases">
        <title>Paenibacillus tianjinensis sp. nov.</title>
        <authorList>
            <person name="Liu H."/>
        </authorList>
    </citation>
    <scope>NUCLEOTIDE SEQUENCE [LARGE SCALE GENOMIC DNA]</scope>
    <source>
        <strain evidence="1 2">TB2019</strain>
    </source>
</reference>
<sequence length="395" mass="46147">MKKLTDEYLECIQRLLDDFWVLRFENEELFFYIRQYEHELRTYFKDTFRFKLVVGSDFAKLEKFQLTPHPDMGIEVFKENKDYVFFFCLLAFLEGKTTQQFTISDVCEAIVSYFPERIGSDGLPETTLITWKEAEGYYNRLSLIRVLKEAERRHLIIVVDRELDGFRNSDSNDALLKSTGLGKYFIRNFGFDITKANSLDDVISMQTDQEKGLGIETKHKMYRRLFLEPVMYKDEAQGLEFDYLRTYGHHIGDHADKYYDMNFELYLNTAMLTRRTSRRNEFTFPADNAESNLVVQFASEVRSLYIDESINPSANGNISLSVAHIEGIVRTLIEQKSSKWTATLKAQSVHELIMTITKFLLKWNLARPLDDGGLMLYDAAVRFDEKNNILKGLSS</sequence>